<reference evidence="2" key="1">
    <citation type="submission" date="2023-03" db="EMBL/GenBank/DDBJ databases">
        <title>Chromosome-scale reference genome and RAD-based genetic map of yellow starthistle (Centaurea solstitialis) reveal putative structural variation and QTLs associated with invader traits.</title>
        <authorList>
            <person name="Reatini B."/>
            <person name="Cang F.A."/>
            <person name="Jiang Q."/>
            <person name="Mckibben M.T.W."/>
            <person name="Barker M.S."/>
            <person name="Rieseberg L.H."/>
            <person name="Dlugosch K.M."/>
        </authorList>
    </citation>
    <scope>NUCLEOTIDE SEQUENCE</scope>
    <source>
        <strain evidence="2">CAN-66</strain>
        <tissue evidence="2">Leaf</tissue>
    </source>
</reference>
<dbReference type="PANTHER" id="PTHR33116">
    <property type="entry name" value="REVERSE TRANSCRIPTASE ZINC-BINDING DOMAIN-CONTAINING PROTEIN-RELATED-RELATED"/>
    <property type="match status" value="1"/>
</dbReference>
<keyword evidence="3" id="KW-1185">Reference proteome</keyword>
<proteinExistence type="predicted"/>
<evidence type="ECO:0000313" key="3">
    <source>
        <dbReference type="Proteomes" id="UP001172457"/>
    </source>
</evidence>
<sequence length="484" mass="56359">MTMNVGALPFRYLGIPLSSKRLAVSDFAPLISKVGALPFRYLGIPLSSKRLAVSDFAPLISKVRSRILNWKSKFLSFGGRVQLIKSVLESLQLYWMVIITFPASVIHSLEKLFRDFLWNQGDPSRGKVKVAWETVCKPKSAGGLGLKRLAMWNRALLASNIWDILRKKKSVWISWIYLHRLNASNFWTFIPTNNSSWIWRKLVELREQFRPFFFNQLGNGVNTNAWEDKWIAIGPLSSFLPYRLMHGEGFHKGSNVAEVISGLNHAWPQAWTQRHPPLANVALPSLVNTSDQVMWLNSHHLPCRFSIKEVWRSLQGNWEVVPWYDFVWFKRHIPKHSFCLWLAILNRLPTQDRLLNWGFNPARLLCPFCNAIIDSRNHLFFECGFSASFWRLIRDEIGCNANEDWENIFHELTHRRWRPGELRKQLLFAGAVYFIWRERNNRLFKGIKREVAFLVKDLKLYIDIRCNASSFTLDHSFGNTSGTV</sequence>
<dbReference type="InterPro" id="IPR026960">
    <property type="entry name" value="RVT-Znf"/>
</dbReference>
<name>A0AA38S8P4_9ASTR</name>
<protein>
    <recommendedName>
        <fullName evidence="1">Reverse transcriptase zinc-binding domain-containing protein</fullName>
    </recommendedName>
</protein>
<gene>
    <name evidence="2" type="ORF">OSB04_030387</name>
</gene>
<organism evidence="2 3">
    <name type="scientific">Centaurea solstitialis</name>
    <name type="common">yellow star-thistle</name>
    <dbReference type="NCBI Taxonomy" id="347529"/>
    <lineage>
        <taxon>Eukaryota</taxon>
        <taxon>Viridiplantae</taxon>
        <taxon>Streptophyta</taxon>
        <taxon>Embryophyta</taxon>
        <taxon>Tracheophyta</taxon>
        <taxon>Spermatophyta</taxon>
        <taxon>Magnoliopsida</taxon>
        <taxon>eudicotyledons</taxon>
        <taxon>Gunneridae</taxon>
        <taxon>Pentapetalae</taxon>
        <taxon>asterids</taxon>
        <taxon>campanulids</taxon>
        <taxon>Asterales</taxon>
        <taxon>Asteraceae</taxon>
        <taxon>Carduoideae</taxon>
        <taxon>Cardueae</taxon>
        <taxon>Centaureinae</taxon>
        <taxon>Centaurea</taxon>
    </lineage>
</organism>
<dbReference type="PANTHER" id="PTHR33116:SF84">
    <property type="entry name" value="RNA-DIRECTED DNA POLYMERASE"/>
    <property type="match status" value="1"/>
</dbReference>
<dbReference type="Proteomes" id="UP001172457">
    <property type="component" value="Chromosome 8"/>
</dbReference>
<dbReference type="AlphaFoldDB" id="A0AA38S8P4"/>
<feature type="domain" description="Reverse transcriptase zinc-binding" evidence="1">
    <location>
        <begin position="305"/>
        <end position="390"/>
    </location>
</feature>
<evidence type="ECO:0000259" key="1">
    <source>
        <dbReference type="Pfam" id="PF13966"/>
    </source>
</evidence>
<evidence type="ECO:0000313" key="2">
    <source>
        <dbReference type="EMBL" id="KAJ9537654.1"/>
    </source>
</evidence>
<dbReference type="EMBL" id="JARYMX010000008">
    <property type="protein sequence ID" value="KAJ9537654.1"/>
    <property type="molecule type" value="Genomic_DNA"/>
</dbReference>
<dbReference type="Pfam" id="PF13966">
    <property type="entry name" value="zf-RVT"/>
    <property type="match status" value="1"/>
</dbReference>
<accession>A0AA38S8P4</accession>
<comment type="caution">
    <text evidence="2">The sequence shown here is derived from an EMBL/GenBank/DDBJ whole genome shotgun (WGS) entry which is preliminary data.</text>
</comment>